<sequence>MKTRIYISGINLVLSSDEIIDLRKEYIGRNKHHRSFKIRGKIFTGLTDKEVEESDMITMSKKESMDYFPEMTIKILEENFSRVDINEMEKNLKKKIYEHNRENIRKIVRWSNSPENCYQTMIIETILENDSPVFLIIPSVFVKKMSVSASVDEGVGEFELLLYQRFNVNEKVIEVYKK</sequence>
<comment type="caution">
    <text evidence="1">The sequence shown here is derived from an EMBL/GenBank/DDBJ whole genome shotgun (WGS) entry which is preliminary data.</text>
</comment>
<dbReference type="RefSeq" id="WP_117708235.1">
    <property type="nucleotide sequence ID" value="NZ_JBQKFG010000002.1"/>
</dbReference>
<evidence type="ECO:0000313" key="2">
    <source>
        <dbReference type="Proteomes" id="UP000284676"/>
    </source>
</evidence>
<protein>
    <submittedName>
        <fullName evidence="1">Uncharacterized protein</fullName>
    </submittedName>
</protein>
<reference evidence="1 2" key="1">
    <citation type="submission" date="2018-08" db="EMBL/GenBank/DDBJ databases">
        <title>A genome reference for cultivated species of the human gut microbiota.</title>
        <authorList>
            <person name="Zou Y."/>
            <person name="Xue W."/>
            <person name="Luo G."/>
        </authorList>
    </citation>
    <scope>NUCLEOTIDE SEQUENCE [LARGE SCALE GENOMIC DNA]</scope>
    <source>
        <strain evidence="1 2">AM25-1</strain>
    </source>
</reference>
<dbReference type="AlphaFoldDB" id="A0A414PQ53"/>
<dbReference type="EMBL" id="QRHL01000023">
    <property type="protein sequence ID" value="RHF70636.1"/>
    <property type="molecule type" value="Genomic_DNA"/>
</dbReference>
<evidence type="ECO:0000313" key="1">
    <source>
        <dbReference type="EMBL" id="RHF70636.1"/>
    </source>
</evidence>
<organism evidence="1 2">
    <name type="scientific">Fusobacterium mortiferum</name>
    <dbReference type="NCBI Taxonomy" id="850"/>
    <lineage>
        <taxon>Bacteria</taxon>
        <taxon>Fusobacteriati</taxon>
        <taxon>Fusobacteriota</taxon>
        <taxon>Fusobacteriia</taxon>
        <taxon>Fusobacteriales</taxon>
        <taxon>Fusobacteriaceae</taxon>
        <taxon>Fusobacterium</taxon>
    </lineage>
</organism>
<gene>
    <name evidence="1" type="ORF">DW663_10145</name>
</gene>
<dbReference type="Proteomes" id="UP000284676">
    <property type="component" value="Unassembled WGS sequence"/>
</dbReference>
<accession>A0A414PQ53</accession>
<proteinExistence type="predicted"/>
<name>A0A414PQ53_FUSMR</name>